<evidence type="ECO:0000259" key="11">
    <source>
        <dbReference type="Pfam" id="PF20628"/>
    </source>
</evidence>
<evidence type="ECO:0000256" key="8">
    <source>
        <dbReference type="ARBA" id="ARBA00025737"/>
    </source>
</evidence>
<evidence type="ECO:0000313" key="13">
    <source>
        <dbReference type="Proteomes" id="UP001589783"/>
    </source>
</evidence>
<proteinExistence type="inferred from homology"/>
<evidence type="ECO:0000259" key="10">
    <source>
        <dbReference type="Pfam" id="PF04261"/>
    </source>
</evidence>
<feature type="domain" description="Dyp-type peroxidase C-terminal" evidence="11">
    <location>
        <begin position="211"/>
        <end position="394"/>
    </location>
</feature>
<evidence type="ECO:0000256" key="5">
    <source>
        <dbReference type="ARBA" id="ARBA00022729"/>
    </source>
</evidence>
<keyword evidence="4" id="KW-0479">Metal-binding</keyword>
<dbReference type="Pfam" id="PF20628">
    <property type="entry name" value="Dyp_perox_C"/>
    <property type="match status" value="1"/>
</dbReference>
<keyword evidence="6" id="KW-0560">Oxidoreductase</keyword>
<dbReference type="InterPro" id="IPR048328">
    <property type="entry name" value="Dyp_perox_C"/>
</dbReference>
<feature type="domain" description="Dyp-type peroxidase N-terminal" evidence="10">
    <location>
        <begin position="57"/>
        <end position="200"/>
    </location>
</feature>
<evidence type="ECO:0000256" key="9">
    <source>
        <dbReference type="SAM" id="MobiDB-lite"/>
    </source>
</evidence>
<dbReference type="InterPro" id="IPR006314">
    <property type="entry name" value="Dyp_peroxidase"/>
</dbReference>
<dbReference type="InterPro" id="IPR011008">
    <property type="entry name" value="Dimeric_a/b-barrel"/>
</dbReference>
<evidence type="ECO:0000256" key="7">
    <source>
        <dbReference type="ARBA" id="ARBA00023004"/>
    </source>
</evidence>
<evidence type="ECO:0000313" key="12">
    <source>
        <dbReference type="EMBL" id="MFC0316511.1"/>
    </source>
</evidence>
<dbReference type="Pfam" id="PF04261">
    <property type="entry name" value="Dyp_perox_N"/>
    <property type="match status" value="1"/>
</dbReference>
<feature type="region of interest" description="Disordered" evidence="9">
    <location>
        <begin position="329"/>
        <end position="349"/>
    </location>
</feature>
<dbReference type="PROSITE" id="PS51404">
    <property type="entry name" value="DYP_PEROXIDASE"/>
    <property type="match status" value="1"/>
</dbReference>
<dbReference type="RefSeq" id="WP_382366272.1">
    <property type="nucleotide sequence ID" value="NZ_JBHLWV010000051.1"/>
</dbReference>
<dbReference type="PROSITE" id="PS51318">
    <property type="entry name" value="TAT"/>
    <property type="match status" value="1"/>
</dbReference>
<accession>A0ABV6HCS6</accession>
<dbReference type="GO" id="GO:0004601">
    <property type="term" value="F:peroxidase activity"/>
    <property type="evidence" value="ECO:0007669"/>
    <property type="project" value="UniProtKB-KW"/>
</dbReference>
<dbReference type="PANTHER" id="PTHR30521">
    <property type="entry name" value="DEFERROCHELATASE/PEROXIDASE"/>
    <property type="match status" value="1"/>
</dbReference>
<sequence length="408" mass="44141">MTRSRGSARISRRGLLTGVAGLAGAGVGAAAVGLGVERESFDAEPARQTVEFYGRHQAGIITVPATHANYIGLDLVDPTDLGALAGVLTLWTQDGARLAQGIAALADPEPELATAPSQLTVTAGVGPRIFEDPRLASRRPSWLKPLPAFGIDRLQDQWKQTDLLLLIASDDPVALAHATRILTAEVRTIARVRWVQRGFRTARGTQPDSQTQRNLFGQIDGTEQPAAARQDELIWDDGAEQPWLAGGTSMVVRRIAMHMDTWEELDRENRELVIGRNLANGAPLTGTDEHDPVDLAKTVGGLPVIPASSHIARARRRADHEQYLRRAYNYDEPPAPPLPGQEPDTSNTGLIFSTVQRDPVRQFLPSQERLAEHDDLNVWTTPIGSSVYAILPGATPQVPLGGSLLRGL</sequence>
<reference evidence="12 13" key="1">
    <citation type="submission" date="2024-09" db="EMBL/GenBank/DDBJ databases">
        <authorList>
            <person name="Sun Q."/>
            <person name="Mori K."/>
        </authorList>
    </citation>
    <scope>NUCLEOTIDE SEQUENCE [LARGE SCALE GENOMIC DNA]</scope>
    <source>
        <strain evidence="12 13">CCM 7957</strain>
    </source>
</reference>
<dbReference type="Proteomes" id="UP001589783">
    <property type="component" value="Unassembled WGS sequence"/>
</dbReference>
<keyword evidence="3" id="KW-0349">Heme</keyword>
<protein>
    <submittedName>
        <fullName evidence="12">Dyp-type peroxidase</fullName>
    </submittedName>
</protein>
<dbReference type="InterPro" id="IPR006311">
    <property type="entry name" value="TAT_signal"/>
</dbReference>
<keyword evidence="2 12" id="KW-0575">Peroxidase</keyword>
<evidence type="ECO:0000256" key="1">
    <source>
        <dbReference type="ARBA" id="ARBA00001970"/>
    </source>
</evidence>
<keyword evidence="7" id="KW-0408">Iron</keyword>
<dbReference type="EMBL" id="JBHLWV010000051">
    <property type="protein sequence ID" value="MFC0316511.1"/>
    <property type="molecule type" value="Genomic_DNA"/>
</dbReference>
<evidence type="ECO:0000256" key="2">
    <source>
        <dbReference type="ARBA" id="ARBA00022559"/>
    </source>
</evidence>
<keyword evidence="13" id="KW-1185">Reference proteome</keyword>
<comment type="caution">
    <text evidence="12">The sequence shown here is derived from an EMBL/GenBank/DDBJ whole genome shotgun (WGS) entry which is preliminary data.</text>
</comment>
<evidence type="ECO:0000256" key="4">
    <source>
        <dbReference type="ARBA" id="ARBA00022723"/>
    </source>
</evidence>
<comment type="similarity">
    <text evidence="8">Belongs to the DyP-type peroxidase family.</text>
</comment>
<organism evidence="12 13">
    <name type="scientific">Gordonia phosphorivorans</name>
    <dbReference type="NCBI Taxonomy" id="1056982"/>
    <lineage>
        <taxon>Bacteria</taxon>
        <taxon>Bacillati</taxon>
        <taxon>Actinomycetota</taxon>
        <taxon>Actinomycetes</taxon>
        <taxon>Mycobacteriales</taxon>
        <taxon>Gordoniaceae</taxon>
        <taxon>Gordonia</taxon>
    </lineage>
</organism>
<dbReference type="PANTHER" id="PTHR30521:SF4">
    <property type="entry name" value="DEFERROCHELATASE"/>
    <property type="match status" value="1"/>
</dbReference>
<gene>
    <name evidence="12" type="ORF">ACFFJD_16830</name>
</gene>
<dbReference type="InterPro" id="IPR048327">
    <property type="entry name" value="Dyp_perox_N"/>
</dbReference>
<comment type="cofactor">
    <cofactor evidence="1">
        <name>heme b</name>
        <dbReference type="ChEBI" id="CHEBI:60344"/>
    </cofactor>
</comment>
<evidence type="ECO:0000256" key="3">
    <source>
        <dbReference type="ARBA" id="ARBA00022617"/>
    </source>
</evidence>
<name>A0ABV6HCS6_9ACTN</name>
<dbReference type="SUPFAM" id="SSF54909">
    <property type="entry name" value="Dimeric alpha+beta barrel"/>
    <property type="match status" value="1"/>
</dbReference>
<keyword evidence="5" id="KW-0732">Signal</keyword>
<evidence type="ECO:0000256" key="6">
    <source>
        <dbReference type="ARBA" id="ARBA00023002"/>
    </source>
</evidence>
<dbReference type="NCBIfam" id="TIGR01413">
    <property type="entry name" value="Dyp_perox_fam"/>
    <property type="match status" value="1"/>
</dbReference>